<evidence type="ECO:0000256" key="1">
    <source>
        <dbReference type="SAM" id="MobiDB-lite"/>
    </source>
</evidence>
<dbReference type="Pfam" id="PF09754">
    <property type="entry name" value="PAC2"/>
    <property type="match status" value="1"/>
</dbReference>
<dbReference type="Proteomes" id="UP000275951">
    <property type="component" value="Chromosome"/>
</dbReference>
<dbReference type="AlphaFoldDB" id="X4RC92"/>
<dbReference type="InterPro" id="IPR038389">
    <property type="entry name" value="PSMG2_sf"/>
</dbReference>
<evidence type="ECO:0000313" key="3">
    <source>
        <dbReference type="Proteomes" id="UP000275951"/>
    </source>
</evidence>
<dbReference type="SUPFAM" id="SSF159659">
    <property type="entry name" value="Cgl1923-like"/>
    <property type="match status" value="1"/>
</dbReference>
<dbReference type="EMBL" id="CP033905">
    <property type="protein sequence ID" value="AZR05883.1"/>
    <property type="molecule type" value="Genomic_DNA"/>
</dbReference>
<sequence length="356" mass="39671">MIVARFYTLDAHAQDLRVRTLVLNLVDPLIDAGNTAQAIDATINTLDAEKIGSFNPDALFDFRAQRPIVSYSDGHIVDMRMPHLDLMLVTDVLGESFLYLTGLEPDFQWNAVSEDILEIVERFHVETVYSFSAMPAPIPHTRPVDMLIRTTESAGEHPVVEGFAEHFAELSDVFEYKAGQRSVPVVNIRVRVPFYLVRGENPFFAGALAAVKMLAARGGPTFPLGDLEQLEDNQHVALAGMREEGSDFDDLIRHLEKDYDSSDIGFVTNEESVPAIPSSEEIGDAVEQFLASHESSPLDRVQKNLDPVHKTKTEQRGVGADLRRFGNGLRVGFGRFMRQNETDEPQDQSSEEPDSK</sequence>
<dbReference type="Gene3D" id="3.40.50.10900">
    <property type="entry name" value="PAC-like subunit"/>
    <property type="match status" value="1"/>
</dbReference>
<accession>X4RC92</accession>
<dbReference type="InterPro" id="IPR019151">
    <property type="entry name" value="Proteasome_assmbl_chaperone_2"/>
</dbReference>
<gene>
    <name evidence="2" type="ORF">EBQ10_00280</name>
</gene>
<feature type="region of interest" description="Disordered" evidence="1">
    <location>
        <begin position="335"/>
        <end position="356"/>
    </location>
</feature>
<evidence type="ECO:0000313" key="2">
    <source>
        <dbReference type="EMBL" id="AZR05883.1"/>
    </source>
</evidence>
<proteinExistence type="predicted"/>
<reference evidence="2 3" key="1">
    <citation type="submission" date="2018-11" db="EMBL/GenBank/DDBJ databases">
        <title>Multidrug-resistant genes are associated with an 42-kb island TGI1 carrying a complex class 1 integron in a Trueperella pyogenes.</title>
        <authorList>
            <person name="Dong W."/>
        </authorList>
    </citation>
    <scope>NUCLEOTIDE SEQUENCE [LARGE SCALE GENOMIC DNA]</scope>
    <source>
        <strain evidence="2 3">TP4</strain>
    </source>
</reference>
<name>X4RC92_9ACTO</name>
<organism evidence="2 3">
    <name type="scientific">Trueperella pyogenes</name>
    <dbReference type="NCBI Taxonomy" id="1661"/>
    <lineage>
        <taxon>Bacteria</taxon>
        <taxon>Bacillati</taxon>
        <taxon>Actinomycetota</taxon>
        <taxon>Actinomycetes</taxon>
        <taxon>Actinomycetales</taxon>
        <taxon>Actinomycetaceae</taxon>
        <taxon>Trueperella</taxon>
    </lineage>
</organism>
<dbReference type="STRING" id="1661.CQ11_01685"/>
<feature type="compositionally biased region" description="Acidic residues" evidence="1">
    <location>
        <begin position="342"/>
        <end position="356"/>
    </location>
</feature>
<dbReference type="KEGG" id="tpy:CQ11_01685"/>
<protein>
    <submittedName>
        <fullName evidence="2">PAC2 family protein</fullName>
    </submittedName>
</protein>